<dbReference type="InterPro" id="IPR005119">
    <property type="entry name" value="LysR_subst-bd"/>
</dbReference>
<dbReference type="AlphaFoldDB" id="A0A9X3EJZ4"/>
<dbReference type="Gene3D" id="3.40.190.10">
    <property type="entry name" value="Periplasmic binding protein-like II"/>
    <property type="match status" value="2"/>
</dbReference>
<evidence type="ECO:0000256" key="4">
    <source>
        <dbReference type="ARBA" id="ARBA00023163"/>
    </source>
</evidence>
<name>A0A9X3EJZ4_9BACT</name>
<dbReference type="InterPro" id="IPR036390">
    <property type="entry name" value="WH_DNA-bd_sf"/>
</dbReference>
<accession>A0A9X3EJZ4</accession>
<keyword evidence="4" id="KW-0804">Transcription</keyword>
<dbReference type="InterPro" id="IPR050389">
    <property type="entry name" value="LysR-type_TF"/>
</dbReference>
<evidence type="ECO:0000313" key="7">
    <source>
        <dbReference type="Proteomes" id="UP001150924"/>
    </source>
</evidence>
<dbReference type="InterPro" id="IPR037402">
    <property type="entry name" value="YidZ_PBP2"/>
</dbReference>
<proteinExistence type="inferred from homology"/>
<feature type="domain" description="HTH lysR-type" evidence="5">
    <location>
        <begin position="9"/>
        <end position="66"/>
    </location>
</feature>
<dbReference type="GO" id="GO:0003677">
    <property type="term" value="F:DNA binding"/>
    <property type="evidence" value="ECO:0007669"/>
    <property type="project" value="UniProtKB-KW"/>
</dbReference>
<keyword evidence="7" id="KW-1185">Reference proteome</keyword>
<evidence type="ECO:0000259" key="5">
    <source>
        <dbReference type="PROSITE" id="PS50931"/>
    </source>
</evidence>
<dbReference type="InterPro" id="IPR036388">
    <property type="entry name" value="WH-like_DNA-bd_sf"/>
</dbReference>
<evidence type="ECO:0000256" key="2">
    <source>
        <dbReference type="ARBA" id="ARBA00023015"/>
    </source>
</evidence>
<dbReference type="Proteomes" id="UP001150924">
    <property type="component" value="Unassembled WGS sequence"/>
</dbReference>
<comment type="caution">
    <text evidence="6">The sequence shown here is derived from an EMBL/GenBank/DDBJ whole genome shotgun (WGS) entry which is preliminary data.</text>
</comment>
<dbReference type="PANTHER" id="PTHR30118:SF15">
    <property type="entry name" value="TRANSCRIPTIONAL REGULATORY PROTEIN"/>
    <property type="match status" value="1"/>
</dbReference>
<dbReference type="SUPFAM" id="SSF53850">
    <property type="entry name" value="Periplasmic binding protein-like II"/>
    <property type="match status" value="1"/>
</dbReference>
<evidence type="ECO:0000256" key="3">
    <source>
        <dbReference type="ARBA" id="ARBA00023125"/>
    </source>
</evidence>
<protein>
    <submittedName>
        <fullName evidence="6">LysR family transcriptional regulator</fullName>
    </submittedName>
</protein>
<keyword evidence="3" id="KW-0238">DNA-binding</keyword>
<dbReference type="PROSITE" id="PS50931">
    <property type="entry name" value="HTH_LYSR"/>
    <property type="match status" value="1"/>
</dbReference>
<sequence length="343" mass="37159">MILVDLAAIDLNLFLVLDAVLTEGSATAAARRLHVTQSAVSNALARLREVVGDPLVVRRGRGLAPTPVALQLQPRIAAGLHELRAALAAGREFDPATTTRRFSIALTDNQEVSDLPRIVARFERQLPRASLQVITVERLLASDGLAAGLVDLALAPAAVTAPGLRQTPLYSEQGVLVVRRDNRKVGRRLDRAGFEATPYVGVQILGEGGHGHRVARDNLARAGLRRRVVLTVPHFMAAAVAVSRTDWMTGLPRRFAAEVSRRLPLRTVAAPLEIVDFPLALHWHARTDADPGAQFFRALVVAALRPPPPRARLIRHVPRDMSSGSRPRGVMRICRSLPSSPCA</sequence>
<dbReference type="Gene3D" id="1.10.10.10">
    <property type="entry name" value="Winged helix-like DNA-binding domain superfamily/Winged helix DNA-binding domain"/>
    <property type="match status" value="1"/>
</dbReference>
<evidence type="ECO:0000256" key="1">
    <source>
        <dbReference type="ARBA" id="ARBA00009437"/>
    </source>
</evidence>
<dbReference type="Pfam" id="PF03466">
    <property type="entry name" value="LysR_substrate"/>
    <property type="match status" value="1"/>
</dbReference>
<organism evidence="6 7">
    <name type="scientific">Nannocystis pusilla</name>
    <dbReference type="NCBI Taxonomy" id="889268"/>
    <lineage>
        <taxon>Bacteria</taxon>
        <taxon>Pseudomonadati</taxon>
        <taxon>Myxococcota</taxon>
        <taxon>Polyangia</taxon>
        <taxon>Nannocystales</taxon>
        <taxon>Nannocystaceae</taxon>
        <taxon>Nannocystis</taxon>
    </lineage>
</organism>
<dbReference type="PANTHER" id="PTHR30118">
    <property type="entry name" value="HTH-TYPE TRANSCRIPTIONAL REGULATOR LEUO-RELATED"/>
    <property type="match status" value="1"/>
</dbReference>
<gene>
    <name evidence="6" type="ORF">OV079_05695</name>
</gene>
<dbReference type="Pfam" id="PF00126">
    <property type="entry name" value="HTH_1"/>
    <property type="match status" value="1"/>
</dbReference>
<evidence type="ECO:0000313" key="6">
    <source>
        <dbReference type="EMBL" id="MCY1005071.1"/>
    </source>
</evidence>
<dbReference type="SUPFAM" id="SSF46785">
    <property type="entry name" value="Winged helix' DNA-binding domain"/>
    <property type="match status" value="1"/>
</dbReference>
<dbReference type="RefSeq" id="WP_267766693.1">
    <property type="nucleotide sequence ID" value="NZ_JAPNKE010000002.1"/>
</dbReference>
<keyword evidence="2" id="KW-0805">Transcription regulation</keyword>
<comment type="similarity">
    <text evidence="1">Belongs to the LysR transcriptional regulatory family.</text>
</comment>
<reference evidence="6" key="1">
    <citation type="submission" date="2022-11" db="EMBL/GenBank/DDBJ databases">
        <title>Minimal conservation of predation-associated metabolite biosynthetic gene clusters underscores biosynthetic potential of Myxococcota including descriptions for ten novel species: Archangium lansinium sp. nov., Myxococcus landrumus sp. nov., Nannocystis bai.</title>
        <authorList>
            <person name="Ahearne A."/>
            <person name="Stevens C."/>
            <person name="Phillips K."/>
        </authorList>
    </citation>
    <scope>NUCLEOTIDE SEQUENCE</scope>
    <source>
        <strain evidence="6">Na p29</strain>
    </source>
</reference>
<dbReference type="GO" id="GO:0003700">
    <property type="term" value="F:DNA-binding transcription factor activity"/>
    <property type="evidence" value="ECO:0007669"/>
    <property type="project" value="InterPro"/>
</dbReference>
<dbReference type="PRINTS" id="PR00039">
    <property type="entry name" value="HTHLYSR"/>
</dbReference>
<dbReference type="EMBL" id="JAPNKE010000002">
    <property type="protein sequence ID" value="MCY1005071.1"/>
    <property type="molecule type" value="Genomic_DNA"/>
</dbReference>
<dbReference type="InterPro" id="IPR000847">
    <property type="entry name" value="LysR_HTH_N"/>
</dbReference>
<dbReference type="CDD" id="cd08417">
    <property type="entry name" value="PBP2_Nitroaromatics_like"/>
    <property type="match status" value="1"/>
</dbReference>